<dbReference type="PRINTS" id="PR00421">
    <property type="entry name" value="THIOREDOXIN"/>
</dbReference>
<dbReference type="GO" id="GO:0015035">
    <property type="term" value="F:protein-disulfide reductase activity"/>
    <property type="evidence" value="ECO:0007669"/>
    <property type="project" value="UniProtKB-UniRule"/>
</dbReference>
<dbReference type="CDD" id="cd02947">
    <property type="entry name" value="TRX_family"/>
    <property type="match status" value="1"/>
</dbReference>
<dbReference type="InterPro" id="IPR036249">
    <property type="entry name" value="Thioredoxin-like_sf"/>
</dbReference>
<dbReference type="PROSITE" id="PS00194">
    <property type="entry name" value="THIOREDOXIN_1"/>
    <property type="match status" value="1"/>
</dbReference>
<evidence type="ECO:0000256" key="3">
    <source>
        <dbReference type="ARBA" id="ARBA00022982"/>
    </source>
</evidence>
<evidence type="ECO:0000313" key="11">
    <source>
        <dbReference type="Proteomes" id="UP000295164"/>
    </source>
</evidence>
<keyword evidence="7" id="KW-0732">Signal</keyword>
<evidence type="ECO:0000259" key="9">
    <source>
        <dbReference type="PROSITE" id="PS51352"/>
    </source>
</evidence>
<comment type="similarity">
    <text evidence="1">Belongs to the thioredoxin family.</text>
</comment>
<dbReference type="CDD" id="cd00158">
    <property type="entry name" value="RHOD"/>
    <property type="match status" value="1"/>
</dbReference>
<keyword evidence="3" id="KW-0249">Electron transport</keyword>
<dbReference type="InterPro" id="IPR036873">
    <property type="entry name" value="Rhodanese-like_dom_sf"/>
</dbReference>
<dbReference type="Pfam" id="PF00085">
    <property type="entry name" value="Thioredoxin"/>
    <property type="match status" value="1"/>
</dbReference>
<comment type="caution">
    <text evidence="10">The sequence shown here is derived from an EMBL/GenBank/DDBJ whole genome shotgun (WGS) entry which is preliminary data.</text>
</comment>
<evidence type="ECO:0000256" key="2">
    <source>
        <dbReference type="ARBA" id="ARBA00022448"/>
    </source>
</evidence>
<dbReference type="InterPro" id="IPR005746">
    <property type="entry name" value="Thioredoxin"/>
</dbReference>
<dbReference type="SUPFAM" id="SSF52833">
    <property type="entry name" value="Thioredoxin-like"/>
    <property type="match status" value="1"/>
</dbReference>
<dbReference type="Gene3D" id="3.40.30.10">
    <property type="entry name" value="Glutaredoxin"/>
    <property type="match status" value="1"/>
</dbReference>
<dbReference type="AlphaFoldDB" id="A0A4R4E7Q5"/>
<gene>
    <name evidence="10" type="primary">trxA</name>
    <name evidence="10" type="ORF">E0486_00665</name>
</gene>
<evidence type="ECO:0000256" key="4">
    <source>
        <dbReference type="ARBA" id="ARBA00023157"/>
    </source>
</evidence>
<name>A0A4R4E7Q5_9BACT</name>
<feature type="domain" description="Thioredoxin" evidence="9">
    <location>
        <begin position="91"/>
        <end position="228"/>
    </location>
</feature>
<dbReference type="Pfam" id="PF00581">
    <property type="entry name" value="Rhodanese"/>
    <property type="match status" value="1"/>
</dbReference>
<dbReference type="SMART" id="SM00450">
    <property type="entry name" value="RHOD"/>
    <property type="match status" value="1"/>
</dbReference>
<dbReference type="PANTHER" id="PTHR45663">
    <property type="entry name" value="GEO12009P1"/>
    <property type="match status" value="1"/>
</dbReference>
<protein>
    <recommendedName>
        <fullName evidence="6">Thioredoxin</fullName>
    </recommendedName>
</protein>
<dbReference type="GO" id="GO:0005829">
    <property type="term" value="C:cytosol"/>
    <property type="evidence" value="ECO:0007669"/>
    <property type="project" value="TreeGrafter"/>
</dbReference>
<dbReference type="Gene3D" id="3.40.250.10">
    <property type="entry name" value="Rhodanese-like domain"/>
    <property type="match status" value="1"/>
</dbReference>
<dbReference type="SUPFAM" id="SSF52821">
    <property type="entry name" value="Rhodanese/Cell cycle control phosphatase"/>
    <property type="match status" value="1"/>
</dbReference>
<evidence type="ECO:0000256" key="1">
    <source>
        <dbReference type="ARBA" id="ARBA00008987"/>
    </source>
</evidence>
<dbReference type="PANTHER" id="PTHR45663:SF11">
    <property type="entry name" value="GEO12009P1"/>
    <property type="match status" value="1"/>
</dbReference>
<keyword evidence="4" id="KW-1015">Disulfide bond</keyword>
<evidence type="ECO:0000256" key="6">
    <source>
        <dbReference type="NCBIfam" id="TIGR01068"/>
    </source>
</evidence>
<evidence type="ECO:0000256" key="5">
    <source>
        <dbReference type="ARBA" id="ARBA00023284"/>
    </source>
</evidence>
<dbReference type="PROSITE" id="PS50206">
    <property type="entry name" value="RHODANESE_3"/>
    <property type="match status" value="1"/>
</dbReference>
<feature type="signal peptide" evidence="7">
    <location>
        <begin position="1"/>
        <end position="18"/>
    </location>
</feature>
<feature type="domain" description="Rhodanese" evidence="8">
    <location>
        <begin position="36"/>
        <end position="126"/>
    </location>
</feature>
<evidence type="ECO:0000256" key="7">
    <source>
        <dbReference type="SAM" id="SignalP"/>
    </source>
</evidence>
<organism evidence="10 11">
    <name type="scientific">Flaviaesturariibacter aridisoli</name>
    <dbReference type="NCBI Taxonomy" id="2545761"/>
    <lineage>
        <taxon>Bacteria</taxon>
        <taxon>Pseudomonadati</taxon>
        <taxon>Bacteroidota</taxon>
        <taxon>Chitinophagia</taxon>
        <taxon>Chitinophagales</taxon>
        <taxon>Chitinophagaceae</taxon>
        <taxon>Flaviaestuariibacter</taxon>
    </lineage>
</organism>
<dbReference type="GO" id="GO:0045454">
    <property type="term" value="P:cell redox homeostasis"/>
    <property type="evidence" value="ECO:0007669"/>
    <property type="project" value="TreeGrafter"/>
</dbReference>
<keyword evidence="2" id="KW-0813">Transport</keyword>
<feature type="chain" id="PRO_5020951638" description="Thioredoxin" evidence="7">
    <location>
        <begin position="19"/>
        <end position="228"/>
    </location>
</feature>
<dbReference type="InterPro" id="IPR013766">
    <property type="entry name" value="Thioredoxin_domain"/>
</dbReference>
<dbReference type="EMBL" id="SKFH01000001">
    <property type="protein sequence ID" value="TCZ74850.1"/>
    <property type="molecule type" value="Genomic_DNA"/>
</dbReference>
<keyword evidence="11" id="KW-1185">Reference proteome</keyword>
<dbReference type="FunFam" id="3.40.30.10:FF:000001">
    <property type="entry name" value="Thioredoxin"/>
    <property type="match status" value="1"/>
</dbReference>
<accession>A0A4R4E7Q5</accession>
<reference evidence="10 11" key="1">
    <citation type="submission" date="2019-03" db="EMBL/GenBank/DDBJ databases">
        <authorList>
            <person name="Kim M.K.M."/>
        </authorList>
    </citation>
    <scope>NUCLEOTIDE SEQUENCE [LARGE SCALE GENOMIC DNA]</scope>
    <source>
        <strain evidence="10 11">17J68-15</strain>
    </source>
</reference>
<proteinExistence type="inferred from homology"/>
<evidence type="ECO:0000313" key="10">
    <source>
        <dbReference type="EMBL" id="TCZ74850.1"/>
    </source>
</evidence>
<sequence length="228" mass="25361">MKRLLAVLAFFLALTASAQRDSLLLNPNDFAKKVFETPAALLLDVRTPEEFGKGHLKDARNINWNGGAFEQGVASISKNTPLFVYCLGGGRSAAATARLRSLGYTQVYELDGGIMNWRKAGLLEEGAVPRGMTTDQYNALLQSDKLVLVDFYAEWCGPCKVMAPYLEEIRNDQAAKVEVIRIDVDQNPELAKALEIRALPTLVLYKKGKVKWWNVGYVPKKTVLKQIK</sequence>
<dbReference type="PROSITE" id="PS51352">
    <property type="entry name" value="THIOREDOXIN_2"/>
    <property type="match status" value="1"/>
</dbReference>
<dbReference type="NCBIfam" id="TIGR01068">
    <property type="entry name" value="thioredoxin"/>
    <property type="match status" value="1"/>
</dbReference>
<dbReference type="InterPro" id="IPR001763">
    <property type="entry name" value="Rhodanese-like_dom"/>
</dbReference>
<dbReference type="OrthoDB" id="9808735at2"/>
<evidence type="ECO:0000259" key="8">
    <source>
        <dbReference type="PROSITE" id="PS50206"/>
    </source>
</evidence>
<dbReference type="Proteomes" id="UP000295164">
    <property type="component" value="Unassembled WGS sequence"/>
</dbReference>
<dbReference type="RefSeq" id="WP_131850206.1">
    <property type="nucleotide sequence ID" value="NZ_SKFH01000001.1"/>
</dbReference>
<dbReference type="InterPro" id="IPR017937">
    <property type="entry name" value="Thioredoxin_CS"/>
</dbReference>
<keyword evidence="5" id="KW-0676">Redox-active center</keyword>